<accession>A0A3G8YKA3</accession>
<dbReference type="AlphaFoldDB" id="A0A3G8YKA3"/>
<dbReference type="SUPFAM" id="SSF56563">
    <property type="entry name" value="Major capsid protein gp5"/>
    <property type="match status" value="1"/>
</dbReference>
<evidence type="ECO:0000313" key="1">
    <source>
        <dbReference type="EMBL" id="AZI45325.1"/>
    </source>
</evidence>
<evidence type="ECO:0000313" key="2">
    <source>
        <dbReference type="Proteomes" id="UP000276417"/>
    </source>
</evidence>
<dbReference type="Pfam" id="PF25209">
    <property type="entry name" value="Phage_capsid_4"/>
    <property type="match status" value="1"/>
</dbReference>
<keyword evidence="1" id="KW-0614">Plasmid</keyword>
<gene>
    <name evidence="1" type="ORF">EHF33_20665</name>
</gene>
<name>A0A3G8YKA3_9DEIO</name>
<dbReference type="Proteomes" id="UP000276417">
    <property type="component" value="Plasmid unnamed4"/>
</dbReference>
<dbReference type="OrthoDB" id="55000at2"/>
<geneLocation type="plasmid" evidence="1 2">
    <name>unnamed4</name>
</geneLocation>
<sequence length="407" mass="44097">MTIKKLAEFQAGIFEDAAKTSANHGMTYVDMNAHLLNMAESGDIAEGLIREEWVAAGISPVRQLLYAEGITLGGLNATKCDVFFRGNANSIKGADVVFPILLQEMFEGNLGINAGAGDLTMTSRPGQAGDTLFPLDMRPPVDQRLPYPENVVTIDDLVSLTVGIDGDGYKAAQINRVDGATTMGRVAEGTDLPLYEISLGDNVVRIYKYGARVKFTYEALRRQRINQLAVLMQNMAYDEDVRRVLAALAVARNGDGNGNAAITTNATGPWTIQSIDEFGMSVAYNSRVGLDRYVGDLAEVQGTRALRYASTGAVTLNPEQLAMYTGMGYQMPDGSPLKLAPKGSLMDGSKTLLGWNAARALEQVIENGSQIQEQARQISNQTQEFTMSINIGYAKPWANSFQAFVRP</sequence>
<keyword evidence="2" id="KW-1185">Reference proteome</keyword>
<dbReference type="RefSeq" id="WP_124875821.1">
    <property type="nucleotide sequence ID" value="NZ_CP034188.1"/>
</dbReference>
<dbReference type="KEGG" id="dph:EHF33_20665"/>
<protein>
    <submittedName>
        <fullName evidence="1">Uncharacterized protein</fullName>
    </submittedName>
</protein>
<organism evidence="1 2">
    <name type="scientific">Deinococcus psychrotolerans</name>
    <dbReference type="NCBI Taxonomy" id="2489213"/>
    <lineage>
        <taxon>Bacteria</taxon>
        <taxon>Thermotogati</taxon>
        <taxon>Deinococcota</taxon>
        <taxon>Deinococci</taxon>
        <taxon>Deinococcales</taxon>
        <taxon>Deinococcaceae</taxon>
        <taxon>Deinococcus</taxon>
    </lineage>
</organism>
<proteinExistence type="predicted"/>
<dbReference type="EMBL" id="CP034188">
    <property type="protein sequence ID" value="AZI45325.1"/>
    <property type="molecule type" value="Genomic_DNA"/>
</dbReference>
<reference evidence="1 2" key="1">
    <citation type="submission" date="2018-11" db="EMBL/GenBank/DDBJ databases">
        <title>Deinococcus shelandsis sp. nov., isolated from South Shetland Islands soil of Antarctica.</title>
        <authorList>
            <person name="Tian J."/>
        </authorList>
    </citation>
    <scope>NUCLEOTIDE SEQUENCE [LARGE SCALE GENOMIC DNA]</scope>
    <source>
        <strain evidence="1 2">S14-83T</strain>
        <plasmid evidence="1 2">unnamed4</plasmid>
    </source>
</reference>